<comment type="function">
    <text evidence="5 7">This protein binds to the 23S rRNA, and is important in its secondary structure. It is located near the subunit interface in the base of the L7/L12 stalk, and near the tRNA binding site of the peptidyltransferase center.</text>
</comment>
<dbReference type="OrthoDB" id="9805007at2"/>
<dbReference type="InterPro" id="IPR002358">
    <property type="entry name" value="Ribosomal_uL6_CS"/>
</dbReference>
<comment type="similarity">
    <text evidence="5 6">Belongs to the universal ribosomal protein uL6 family.</text>
</comment>
<reference evidence="9 10" key="1">
    <citation type="submission" date="2019-02" db="EMBL/GenBank/DDBJ databases">
        <title>Complete Genome Sequence and Methylome Analysis of free living Spirochaetas.</title>
        <authorList>
            <person name="Fomenkov A."/>
            <person name="Dubinina G."/>
            <person name="Leshcheva N."/>
            <person name="Mikheeva N."/>
            <person name="Grabovich M."/>
            <person name="Vincze T."/>
            <person name="Roberts R.J."/>
        </authorList>
    </citation>
    <scope>NUCLEOTIDE SEQUENCE [LARGE SCALE GENOMIC DNA]</scope>
    <source>
        <strain evidence="9 10">K2</strain>
    </source>
</reference>
<dbReference type="PANTHER" id="PTHR11655:SF14">
    <property type="entry name" value="LARGE RIBOSOMAL SUBUNIT PROTEIN UL6M"/>
    <property type="match status" value="1"/>
</dbReference>
<evidence type="ECO:0000256" key="7">
    <source>
        <dbReference type="RuleBase" id="RU003870"/>
    </source>
</evidence>
<evidence type="ECO:0000256" key="2">
    <source>
        <dbReference type="ARBA" id="ARBA00022884"/>
    </source>
</evidence>
<organism evidence="9 10">
    <name type="scientific">Oceanispirochaeta crateris</name>
    <dbReference type="NCBI Taxonomy" id="2518645"/>
    <lineage>
        <taxon>Bacteria</taxon>
        <taxon>Pseudomonadati</taxon>
        <taxon>Spirochaetota</taxon>
        <taxon>Spirochaetia</taxon>
        <taxon>Spirochaetales</taxon>
        <taxon>Spirochaetaceae</taxon>
        <taxon>Oceanispirochaeta</taxon>
    </lineage>
</organism>
<dbReference type="GO" id="GO:0019843">
    <property type="term" value="F:rRNA binding"/>
    <property type="evidence" value="ECO:0007669"/>
    <property type="project" value="UniProtKB-UniRule"/>
</dbReference>
<evidence type="ECO:0000256" key="3">
    <source>
        <dbReference type="ARBA" id="ARBA00022980"/>
    </source>
</evidence>
<dbReference type="HAMAP" id="MF_01365_B">
    <property type="entry name" value="Ribosomal_uL6_B"/>
    <property type="match status" value="1"/>
</dbReference>
<accession>A0A5C1QMU8</accession>
<dbReference type="GO" id="GO:0002181">
    <property type="term" value="P:cytoplasmic translation"/>
    <property type="evidence" value="ECO:0007669"/>
    <property type="project" value="TreeGrafter"/>
</dbReference>
<dbReference type="RefSeq" id="WP_149486630.1">
    <property type="nucleotide sequence ID" value="NZ_CP036150.1"/>
</dbReference>
<dbReference type="GO" id="GO:0022625">
    <property type="term" value="C:cytosolic large ribosomal subunit"/>
    <property type="evidence" value="ECO:0007669"/>
    <property type="project" value="UniProtKB-UniRule"/>
</dbReference>
<dbReference type="InterPro" id="IPR000702">
    <property type="entry name" value="Ribosomal_uL6-like"/>
</dbReference>
<dbReference type="Gene3D" id="3.90.930.12">
    <property type="entry name" value="Ribosomal protein L6, alpha-beta domain"/>
    <property type="match status" value="2"/>
</dbReference>
<feature type="domain" description="Large ribosomal subunit protein uL6 alpha-beta" evidence="8">
    <location>
        <begin position="11"/>
        <end position="82"/>
    </location>
</feature>
<dbReference type="PROSITE" id="PS00525">
    <property type="entry name" value="RIBOSOMAL_L6_1"/>
    <property type="match status" value="1"/>
</dbReference>
<dbReference type="InterPro" id="IPR020040">
    <property type="entry name" value="Ribosomal_uL6_a/b-dom"/>
</dbReference>
<dbReference type="FunFam" id="3.90.930.12:FF:000002">
    <property type="entry name" value="50S ribosomal protein L6"/>
    <property type="match status" value="1"/>
</dbReference>
<dbReference type="PANTHER" id="PTHR11655">
    <property type="entry name" value="60S/50S RIBOSOMAL PROTEIN L6/L9"/>
    <property type="match status" value="1"/>
</dbReference>
<feature type="domain" description="Large ribosomal subunit protein uL6 alpha-beta" evidence="8">
    <location>
        <begin position="91"/>
        <end position="163"/>
    </location>
</feature>
<dbReference type="SUPFAM" id="SSF56053">
    <property type="entry name" value="Ribosomal protein L6"/>
    <property type="match status" value="2"/>
</dbReference>
<dbReference type="NCBIfam" id="TIGR03654">
    <property type="entry name" value="L6_bact"/>
    <property type="match status" value="1"/>
</dbReference>
<dbReference type="PIRSF" id="PIRSF002162">
    <property type="entry name" value="Ribosomal_L6"/>
    <property type="match status" value="1"/>
</dbReference>
<proteinExistence type="inferred from homology"/>
<dbReference type="KEGG" id="ock:EXM22_11335"/>
<dbReference type="InterPro" id="IPR019906">
    <property type="entry name" value="Ribosomal_uL6_bac-type"/>
</dbReference>
<dbReference type="AlphaFoldDB" id="A0A5C1QMU8"/>
<dbReference type="InterPro" id="IPR036789">
    <property type="entry name" value="Ribosomal_uL6-like_a/b-dom_sf"/>
</dbReference>
<dbReference type="PRINTS" id="PR00059">
    <property type="entry name" value="RIBOSOMALL6"/>
</dbReference>
<evidence type="ECO:0000256" key="4">
    <source>
        <dbReference type="ARBA" id="ARBA00023274"/>
    </source>
</evidence>
<keyword evidence="2 5" id="KW-0694">RNA-binding</keyword>
<dbReference type="EMBL" id="CP036150">
    <property type="protein sequence ID" value="QEN08549.1"/>
    <property type="molecule type" value="Genomic_DNA"/>
</dbReference>
<evidence type="ECO:0000313" key="10">
    <source>
        <dbReference type="Proteomes" id="UP000324209"/>
    </source>
</evidence>
<dbReference type="Proteomes" id="UP000324209">
    <property type="component" value="Chromosome"/>
</dbReference>
<comment type="subunit">
    <text evidence="5">Part of the 50S ribosomal subunit.</text>
</comment>
<evidence type="ECO:0000313" key="9">
    <source>
        <dbReference type="EMBL" id="QEN08549.1"/>
    </source>
</evidence>
<gene>
    <name evidence="5" type="primary">rplF</name>
    <name evidence="9" type="ORF">EXM22_11335</name>
</gene>
<keyword evidence="4 5" id="KW-0687">Ribonucleoprotein</keyword>
<evidence type="ECO:0000259" key="8">
    <source>
        <dbReference type="Pfam" id="PF00347"/>
    </source>
</evidence>
<evidence type="ECO:0000256" key="1">
    <source>
        <dbReference type="ARBA" id="ARBA00022730"/>
    </source>
</evidence>
<keyword evidence="1 5" id="KW-0699">rRNA-binding</keyword>
<evidence type="ECO:0000256" key="6">
    <source>
        <dbReference type="RuleBase" id="RU003869"/>
    </source>
</evidence>
<keyword evidence="3 5" id="KW-0689">Ribosomal protein</keyword>
<evidence type="ECO:0000256" key="5">
    <source>
        <dbReference type="HAMAP-Rule" id="MF_01365"/>
    </source>
</evidence>
<name>A0A5C1QMU8_9SPIO</name>
<dbReference type="Pfam" id="PF00347">
    <property type="entry name" value="Ribosomal_L6"/>
    <property type="match status" value="2"/>
</dbReference>
<protein>
    <recommendedName>
        <fullName evidence="5">Large ribosomal subunit protein uL6</fullName>
    </recommendedName>
</protein>
<sequence>MSRIGLKPVSVPKGVTVAVQDNILTVKGAKGSLTQPFEPEVSFEIKGDEAIVSRKDESKRARSMHGLYRRLLSNMVEGVSAGFSKALIINGVGYRAEVKGKSLLMNLGFSTQIEYVIPEGISVAVEGSKVTVSGISKELVGLVASEIRGLRPPEPYKGKGIKYETEHVRRKVGKSGVK</sequence>
<keyword evidence="10" id="KW-1185">Reference proteome</keyword>
<dbReference type="GO" id="GO:0003735">
    <property type="term" value="F:structural constituent of ribosome"/>
    <property type="evidence" value="ECO:0007669"/>
    <property type="project" value="UniProtKB-UniRule"/>
</dbReference>